<dbReference type="EMBL" id="UFVR01000004">
    <property type="protein sequence ID" value="SUX44484.1"/>
    <property type="molecule type" value="Genomic_DNA"/>
</dbReference>
<reference evidence="3 4" key="1">
    <citation type="submission" date="2018-06" db="EMBL/GenBank/DDBJ databases">
        <authorList>
            <consortium name="Pathogen Informatics"/>
            <person name="Doyle S."/>
        </authorList>
    </citation>
    <scope>NUCLEOTIDE SEQUENCE [LARGE SCALE GENOMIC DNA]</scope>
    <source>
        <strain evidence="3 4">NCTC13532</strain>
    </source>
</reference>
<feature type="domain" description="Helix-turn-helix" evidence="1">
    <location>
        <begin position="36"/>
        <end position="79"/>
    </location>
</feature>
<evidence type="ECO:0000259" key="1">
    <source>
        <dbReference type="Pfam" id="PF12728"/>
    </source>
</evidence>
<dbReference type="Pfam" id="PF12728">
    <property type="entry name" value="HTH_17"/>
    <property type="match status" value="1"/>
</dbReference>
<dbReference type="AlphaFoldDB" id="A0A381FDB8"/>
<protein>
    <recommendedName>
        <fullName evidence="1">Helix-turn-helix domain-containing protein</fullName>
    </recommendedName>
</protein>
<evidence type="ECO:0000313" key="2">
    <source>
        <dbReference type="EMBL" id="SUX43984.1"/>
    </source>
</evidence>
<name>A0A381FDB8_9FLAO</name>
<gene>
    <name evidence="2" type="ORF">NCTC13532_00578</name>
    <name evidence="3" type="ORF">NCTC13532_00830</name>
</gene>
<evidence type="ECO:0000313" key="3">
    <source>
        <dbReference type="EMBL" id="SUX44484.1"/>
    </source>
</evidence>
<sequence>MQTTNPFQTILDELGEVKDLLYSLKKEPDIELKKKLYSIKECSEILKLDYQTVRSHILKGNIKAEQIGRFYRISHLDLMSALSDVKSLKYKR</sequence>
<proteinExistence type="predicted"/>
<dbReference type="Proteomes" id="UP000254282">
    <property type="component" value="Unassembled WGS sequence"/>
</dbReference>
<accession>A0A381FDB8</accession>
<dbReference type="RefSeq" id="WP_115619146.1">
    <property type="nucleotide sequence ID" value="NZ_UFVR01000004.1"/>
</dbReference>
<organism evidence="3 4">
    <name type="scientific">Chryseobacterium indoltheticum</name>
    <dbReference type="NCBI Taxonomy" id="254"/>
    <lineage>
        <taxon>Bacteria</taxon>
        <taxon>Pseudomonadati</taxon>
        <taxon>Bacteroidota</taxon>
        <taxon>Flavobacteriia</taxon>
        <taxon>Flavobacteriales</taxon>
        <taxon>Weeksellaceae</taxon>
        <taxon>Chryseobacterium group</taxon>
        <taxon>Chryseobacterium</taxon>
    </lineage>
</organism>
<dbReference type="EMBL" id="UFVR01000004">
    <property type="protein sequence ID" value="SUX43984.1"/>
    <property type="molecule type" value="Genomic_DNA"/>
</dbReference>
<dbReference type="InterPro" id="IPR041657">
    <property type="entry name" value="HTH_17"/>
</dbReference>
<evidence type="ECO:0000313" key="4">
    <source>
        <dbReference type="Proteomes" id="UP000254282"/>
    </source>
</evidence>